<feature type="transmembrane region" description="Helical" evidence="1">
    <location>
        <begin position="429"/>
        <end position="446"/>
    </location>
</feature>
<reference evidence="2 3" key="1">
    <citation type="submission" date="2020-08" db="EMBL/GenBank/DDBJ databases">
        <title>Genome public.</title>
        <authorList>
            <person name="Liu C."/>
            <person name="Sun Q."/>
        </authorList>
    </citation>
    <scope>NUCLEOTIDE SEQUENCE [LARGE SCALE GENOMIC DNA]</scope>
    <source>
        <strain evidence="2 3">M29</strain>
    </source>
</reference>
<feature type="transmembrane region" description="Helical" evidence="1">
    <location>
        <begin position="236"/>
        <end position="257"/>
    </location>
</feature>
<feature type="transmembrane region" description="Helical" evidence="1">
    <location>
        <begin position="80"/>
        <end position="104"/>
    </location>
</feature>
<protein>
    <submittedName>
        <fullName evidence="2">DUF2142 domain-containing protein</fullName>
    </submittedName>
</protein>
<keyword evidence="3" id="KW-1185">Reference proteome</keyword>
<evidence type="ECO:0000256" key="1">
    <source>
        <dbReference type="SAM" id="Phobius"/>
    </source>
</evidence>
<feature type="transmembrane region" description="Helical" evidence="1">
    <location>
        <begin position="141"/>
        <end position="159"/>
    </location>
</feature>
<comment type="caution">
    <text evidence="2">The sequence shown here is derived from an EMBL/GenBank/DDBJ whole genome shotgun (WGS) entry which is preliminary data.</text>
</comment>
<proteinExistence type="predicted"/>
<feature type="transmembrane region" description="Helical" evidence="1">
    <location>
        <begin position="342"/>
        <end position="362"/>
    </location>
</feature>
<feature type="transmembrane region" description="Helical" evidence="1">
    <location>
        <begin position="165"/>
        <end position="181"/>
    </location>
</feature>
<dbReference type="Proteomes" id="UP000649826">
    <property type="component" value="Unassembled WGS sequence"/>
</dbReference>
<keyword evidence="1" id="KW-1133">Transmembrane helix</keyword>
<name>A0ABR7IF00_9FIRM</name>
<organism evidence="2 3">
    <name type="scientific">Blautia difficilis</name>
    <dbReference type="NCBI Taxonomy" id="2763027"/>
    <lineage>
        <taxon>Bacteria</taxon>
        <taxon>Bacillati</taxon>
        <taxon>Bacillota</taxon>
        <taxon>Clostridia</taxon>
        <taxon>Lachnospirales</taxon>
        <taxon>Lachnospiraceae</taxon>
        <taxon>Blautia</taxon>
    </lineage>
</organism>
<gene>
    <name evidence="2" type="ORF">H8Z82_02740</name>
</gene>
<evidence type="ECO:0000313" key="3">
    <source>
        <dbReference type="Proteomes" id="UP000649826"/>
    </source>
</evidence>
<dbReference type="RefSeq" id="WP_186994150.1">
    <property type="nucleotide sequence ID" value="NZ_JACOQG010000002.1"/>
</dbReference>
<feature type="transmembrane region" description="Helical" evidence="1">
    <location>
        <begin position="394"/>
        <end position="417"/>
    </location>
</feature>
<keyword evidence="1" id="KW-0472">Membrane</keyword>
<feature type="transmembrane region" description="Helical" evidence="1">
    <location>
        <begin position="193"/>
        <end position="224"/>
    </location>
</feature>
<feature type="transmembrane region" description="Helical" evidence="1">
    <location>
        <begin position="315"/>
        <end position="336"/>
    </location>
</feature>
<feature type="transmembrane region" description="Helical" evidence="1">
    <location>
        <begin position="458"/>
        <end position="484"/>
    </location>
</feature>
<keyword evidence="1" id="KW-0812">Transmembrane</keyword>
<dbReference type="EMBL" id="JACOQG010000002">
    <property type="protein sequence ID" value="MBC5778592.1"/>
    <property type="molecule type" value="Genomic_DNA"/>
</dbReference>
<evidence type="ECO:0000313" key="2">
    <source>
        <dbReference type="EMBL" id="MBC5778592.1"/>
    </source>
</evidence>
<sequence length="485" mass="55509">MLKKKESEINEKKITMIWVLLAFILLTVWAMSQPFHAGPDEEMRYLVADYIYSNHGALPRGDDPAIRNATWGISYAYYPILSYMISAAFMGVASIFGASGIALLRAARMADVLFVTCAVYFLVKASGKLFPREKFSREVRGMFTALAGFMPQAIFLGTYVNTDSLALMSAALILYAWASYLREDWTWKNCMILAVGMALCALSYYNAYGWILCSFFLFCLTVLLCREEPLTQRVRFLFGRGAAIAGVTVAFCGWWFVRNAILYDGDFLGRKACAACAEKYAHKDYRPSCYPTPEKLNWNWLDIIFYQDPGWYHNWALTVCVSFIGTFGLMGIYMPYMVSKMYIALFVVGVAGIFLVRGTFCLKESRFIVQKKNVANDIWKIKTKVISKKWSAEGIFHILMVLLIIIPVILFMDYVYYNDNQAQGRYLMPALYPLMYFVTLGWNRILTKVVKNEKVRSWIYRVVTVLLVISPYACWAFLIVPYYAG</sequence>
<accession>A0ABR7IF00</accession>